<sequence length="161" mass="17840">MPKTAAHPTKPAPGSALAQRLRAFEDFRMGWPLGDLLSHELSDLMERTTGMIRVEESTEGGFLVVRAELPGIDPDKDVHVTLEDDVLTISAERRDERTEENEGSRRTEFHYGSMTRRLRVPRGIDPEAIAATYQDGILEVRVPAPAPAAETREIAVHRAGS</sequence>
<evidence type="ECO:0000256" key="2">
    <source>
        <dbReference type="RuleBase" id="RU003616"/>
    </source>
</evidence>
<protein>
    <submittedName>
        <fullName evidence="4">HSP20 family molecular chaperone IbpA</fullName>
    </submittedName>
</protein>
<comment type="similarity">
    <text evidence="1 2">Belongs to the small heat shock protein (HSP20) family.</text>
</comment>
<evidence type="ECO:0000256" key="1">
    <source>
        <dbReference type="PROSITE-ProRule" id="PRU00285"/>
    </source>
</evidence>
<evidence type="ECO:0000313" key="4">
    <source>
        <dbReference type="EMBL" id="TQL59994.1"/>
    </source>
</evidence>
<reference evidence="4 5" key="1">
    <citation type="submission" date="2019-06" db="EMBL/GenBank/DDBJ databases">
        <title>Sequencing the genomes of 1000 actinobacteria strains.</title>
        <authorList>
            <person name="Klenk H.-P."/>
        </authorList>
    </citation>
    <scope>NUCLEOTIDE SEQUENCE [LARGE SCALE GENOMIC DNA]</scope>
    <source>
        <strain evidence="4 5">DSM 18082</strain>
    </source>
</reference>
<accession>A0A542ZI35</accession>
<dbReference type="CDD" id="cd06464">
    <property type="entry name" value="ACD_sHsps-like"/>
    <property type="match status" value="1"/>
</dbReference>
<organism evidence="4 5">
    <name type="scientific">Oryzihumus leptocrescens</name>
    <dbReference type="NCBI Taxonomy" id="297536"/>
    <lineage>
        <taxon>Bacteria</taxon>
        <taxon>Bacillati</taxon>
        <taxon>Actinomycetota</taxon>
        <taxon>Actinomycetes</taxon>
        <taxon>Micrococcales</taxon>
        <taxon>Intrasporangiaceae</taxon>
        <taxon>Oryzihumus</taxon>
    </lineage>
</organism>
<comment type="caution">
    <text evidence="4">The sequence shown here is derived from an EMBL/GenBank/DDBJ whole genome shotgun (WGS) entry which is preliminary data.</text>
</comment>
<dbReference type="InterPro" id="IPR008978">
    <property type="entry name" value="HSP20-like_chaperone"/>
</dbReference>
<dbReference type="Proteomes" id="UP000319514">
    <property type="component" value="Unassembled WGS sequence"/>
</dbReference>
<gene>
    <name evidence="4" type="ORF">FB474_1369</name>
</gene>
<dbReference type="InterPro" id="IPR002068">
    <property type="entry name" value="A-crystallin/Hsp20_dom"/>
</dbReference>
<evidence type="ECO:0000313" key="5">
    <source>
        <dbReference type="Proteomes" id="UP000319514"/>
    </source>
</evidence>
<dbReference type="PANTHER" id="PTHR11527">
    <property type="entry name" value="HEAT-SHOCK PROTEIN 20 FAMILY MEMBER"/>
    <property type="match status" value="1"/>
</dbReference>
<dbReference type="Gene3D" id="2.60.40.790">
    <property type="match status" value="1"/>
</dbReference>
<dbReference type="SUPFAM" id="SSF49764">
    <property type="entry name" value="HSP20-like chaperones"/>
    <property type="match status" value="1"/>
</dbReference>
<name>A0A542ZI35_9MICO</name>
<dbReference type="Pfam" id="PF00011">
    <property type="entry name" value="HSP20"/>
    <property type="match status" value="1"/>
</dbReference>
<evidence type="ECO:0000259" key="3">
    <source>
        <dbReference type="PROSITE" id="PS01031"/>
    </source>
</evidence>
<dbReference type="OrthoDB" id="3855217at2"/>
<dbReference type="PROSITE" id="PS01031">
    <property type="entry name" value="SHSP"/>
    <property type="match status" value="1"/>
</dbReference>
<dbReference type="AlphaFoldDB" id="A0A542ZI35"/>
<proteinExistence type="inferred from homology"/>
<keyword evidence="5" id="KW-1185">Reference proteome</keyword>
<feature type="domain" description="SHSP" evidence="3">
    <location>
        <begin position="45"/>
        <end position="159"/>
    </location>
</feature>
<dbReference type="RefSeq" id="WP_141787943.1">
    <property type="nucleotide sequence ID" value="NZ_BAAAKX010000005.1"/>
</dbReference>
<dbReference type="InterPro" id="IPR031107">
    <property type="entry name" value="Small_HSP"/>
</dbReference>
<dbReference type="EMBL" id="VFOQ01000001">
    <property type="protein sequence ID" value="TQL59994.1"/>
    <property type="molecule type" value="Genomic_DNA"/>
</dbReference>